<feature type="compositionally biased region" description="Acidic residues" evidence="1">
    <location>
        <begin position="304"/>
        <end position="314"/>
    </location>
</feature>
<organism evidence="2 3">
    <name type="scientific">Nitzschia inconspicua</name>
    <dbReference type="NCBI Taxonomy" id="303405"/>
    <lineage>
        <taxon>Eukaryota</taxon>
        <taxon>Sar</taxon>
        <taxon>Stramenopiles</taxon>
        <taxon>Ochrophyta</taxon>
        <taxon>Bacillariophyta</taxon>
        <taxon>Bacillariophyceae</taxon>
        <taxon>Bacillariophycidae</taxon>
        <taxon>Bacillariales</taxon>
        <taxon>Bacillariaceae</taxon>
        <taxon>Nitzschia</taxon>
    </lineage>
</organism>
<reference evidence="2" key="1">
    <citation type="journal article" date="2021" name="Sci. Rep.">
        <title>Diploid genomic architecture of Nitzschia inconspicua, an elite biomass production diatom.</title>
        <authorList>
            <person name="Oliver A."/>
            <person name="Podell S."/>
            <person name="Pinowska A."/>
            <person name="Traller J.C."/>
            <person name="Smith S.R."/>
            <person name="McClure R."/>
            <person name="Beliaev A."/>
            <person name="Bohutskyi P."/>
            <person name="Hill E.A."/>
            <person name="Rabines A."/>
            <person name="Zheng H."/>
            <person name="Allen L.Z."/>
            <person name="Kuo A."/>
            <person name="Grigoriev I.V."/>
            <person name="Allen A.E."/>
            <person name="Hazlebeck D."/>
            <person name="Allen E.E."/>
        </authorList>
    </citation>
    <scope>NUCLEOTIDE SEQUENCE</scope>
    <source>
        <strain evidence="2">Hildebrandi</strain>
    </source>
</reference>
<dbReference type="Proteomes" id="UP000693970">
    <property type="component" value="Unassembled WGS sequence"/>
</dbReference>
<dbReference type="AlphaFoldDB" id="A0A9K3PIZ7"/>
<feature type="region of interest" description="Disordered" evidence="1">
    <location>
        <begin position="205"/>
        <end position="321"/>
    </location>
</feature>
<comment type="caution">
    <text evidence="2">The sequence shown here is derived from an EMBL/GenBank/DDBJ whole genome shotgun (WGS) entry which is preliminary data.</text>
</comment>
<dbReference type="OrthoDB" id="45868at2759"/>
<gene>
    <name evidence="2" type="ORF">IV203_011780</name>
</gene>
<feature type="region of interest" description="Disordered" evidence="1">
    <location>
        <begin position="398"/>
        <end position="495"/>
    </location>
</feature>
<sequence>MAENPLTGDAKLQGLLTKVDCLSSEKDFIKWKKSFLKVYTSYLDPNGVLNAQDANGRLLTKLTALSKRCNKVKSLIEDHNIHADQITAEGRRAVTNLSDELTKAEQGISEFLPKTGADEEKYGYNKFELGAILIQDGFYGYDLMIKSRDLVQTIVKDNLQGLSDNANFCRIFQYYEKSIDVFVQVMEDLGLFQIMKQCVGVVYKDKKRKPPKAPEPSGSGEVTKTTATVTKTTKKIKKENAQGVEGGNGVHSVENGGGDGARSKQKKNGNGRKGTIEGSGGMCPKPSSGLDGEENPENLSKEEQGEEKEQEEEKGEGGEAEFLFYFDPKTSSLGMINRRQCGEKSKLIVDLEKEGTDAYQNLVEDEKERQELIWLLKKLERTKPEEESWLEQIKREKAAKKGEIHAKNNDRKKMPSSTNGAKRRISNQSISSASTKDAACRDVSTKDTAGPGFRDPFGAVSSSSSKTKKKTVENYQGKYKKAAAKPDTGGWKKIS</sequence>
<feature type="compositionally biased region" description="Basic and acidic residues" evidence="1">
    <location>
        <begin position="398"/>
        <end position="413"/>
    </location>
</feature>
<accession>A0A9K3PIZ7</accession>
<dbReference type="EMBL" id="JAGRRH010000019">
    <property type="protein sequence ID" value="KAG7349183.1"/>
    <property type="molecule type" value="Genomic_DNA"/>
</dbReference>
<proteinExistence type="predicted"/>
<feature type="compositionally biased region" description="Gly residues" evidence="1">
    <location>
        <begin position="244"/>
        <end position="260"/>
    </location>
</feature>
<reference evidence="2" key="2">
    <citation type="submission" date="2021-04" db="EMBL/GenBank/DDBJ databases">
        <authorList>
            <person name="Podell S."/>
        </authorList>
    </citation>
    <scope>NUCLEOTIDE SEQUENCE</scope>
    <source>
        <strain evidence="2">Hildebrandi</strain>
    </source>
</reference>
<name>A0A9K3PIZ7_9STRA</name>
<feature type="compositionally biased region" description="Polar residues" evidence="1">
    <location>
        <begin position="415"/>
        <end position="435"/>
    </location>
</feature>
<keyword evidence="3" id="KW-1185">Reference proteome</keyword>
<evidence type="ECO:0000313" key="2">
    <source>
        <dbReference type="EMBL" id="KAG7349183.1"/>
    </source>
</evidence>
<evidence type="ECO:0000256" key="1">
    <source>
        <dbReference type="SAM" id="MobiDB-lite"/>
    </source>
</evidence>
<evidence type="ECO:0000313" key="3">
    <source>
        <dbReference type="Proteomes" id="UP000693970"/>
    </source>
</evidence>
<protein>
    <submittedName>
        <fullName evidence="2">Uncharacterized protein</fullName>
    </submittedName>
</protein>